<comment type="cofactor">
    <cofactor evidence="1">
        <name>FAD</name>
        <dbReference type="ChEBI" id="CHEBI:57692"/>
    </cofactor>
</comment>
<dbReference type="PRINTS" id="PR00420">
    <property type="entry name" value="RNGMNOXGNASE"/>
</dbReference>
<evidence type="ECO:0000256" key="3">
    <source>
        <dbReference type="ARBA" id="ARBA00022827"/>
    </source>
</evidence>
<evidence type="ECO:0000256" key="1">
    <source>
        <dbReference type="ARBA" id="ARBA00001974"/>
    </source>
</evidence>
<keyword evidence="2" id="KW-0285">Flavoprotein</keyword>
<sequence length="364" mass="39389">MAREDLVLIAGAGPVGLAAAVELTRRGVPVRIVDAKDGPTSADQSRALAVLPTTLTIFEASGLSGRMIAEGTKITGADIWLGDKPSFSMNFSGAKTAFPFILSLPQGRTERLLIDWLTERSVEVEWNVALEEIGETHRPVAGLSTGESIKVAAILGCDGSHSRVRQELGVPWSGEGYPGAFALADVTFDKKIDPHRAMIVVGSDKRASHALLPMSDNWARLIGFEDTPDALVASVEGIASVTWRSSFHVSFRHAERMARGQIFLAGDAAHIHSPVGGRGMNLGIWDAAVFARLFAERRESEYESRRLPAIGSVIAQTRQMTDRLAQPPTHLAPVLKYAMPMAKMVPSFRRKIAERVLALDLPQP</sequence>
<organism evidence="5 6">
    <name type="scientific">Jiella mangrovi</name>
    <dbReference type="NCBI Taxonomy" id="2821407"/>
    <lineage>
        <taxon>Bacteria</taxon>
        <taxon>Pseudomonadati</taxon>
        <taxon>Pseudomonadota</taxon>
        <taxon>Alphaproteobacteria</taxon>
        <taxon>Hyphomicrobiales</taxon>
        <taxon>Aurantimonadaceae</taxon>
        <taxon>Jiella</taxon>
    </lineage>
</organism>
<accession>A0ABS4BEY4</accession>
<protein>
    <submittedName>
        <fullName evidence="5">FAD-dependent monooxygenase</fullName>
    </submittedName>
</protein>
<dbReference type="Gene3D" id="3.50.50.60">
    <property type="entry name" value="FAD/NAD(P)-binding domain"/>
    <property type="match status" value="1"/>
</dbReference>
<reference evidence="5 6" key="1">
    <citation type="submission" date="2021-04" db="EMBL/GenBank/DDBJ databases">
        <title>Whole genome sequence of Jiella sp. KSK16Y-1.</title>
        <authorList>
            <person name="Tuo L."/>
        </authorList>
    </citation>
    <scope>NUCLEOTIDE SEQUENCE [LARGE SCALE GENOMIC DNA]</scope>
    <source>
        <strain evidence="5 6">KSK16Y-1</strain>
    </source>
</reference>
<evidence type="ECO:0000259" key="4">
    <source>
        <dbReference type="Pfam" id="PF01494"/>
    </source>
</evidence>
<keyword evidence="6" id="KW-1185">Reference proteome</keyword>
<dbReference type="Pfam" id="PF01494">
    <property type="entry name" value="FAD_binding_3"/>
    <property type="match status" value="1"/>
</dbReference>
<dbReference type="PANTHER" id="PTHR43004">
    <property type="entry name" value="TRK SYSTEM POTASSIUM UPTAKE PROTEIN"/>
    <property type="match status" value="1"/>
</dbReference>
<evidence type="ECO:0000313" key="6">
    <source>
        <dbReference type="Proteomes" id="UP000678276"/>
    </source>
</evidence>
<dbReference type="InterPro" id="IPR002938">
    <property type="entry name" value="FAD-bd"/>
</dbReference>
<dbReference type="EMBL" id="JAGJCF010000003">
    <property type="protein sequence ID" value="MBP0615315.1"/>
    <property type="molecule type" value="Genomic_DNA"/>
</dbReference>
<comment type="caution">
    <text evidence="5">The sequence shown here is derived from an EMBL/GenBank/DDBJ whole genome shotgun (WGS) entry which is preliminary data.</text>
</comment>
<dbReference type="GO" id="GO:0004497">
    <property type="term" value="F:monooxygenase activity"/>
    <property type="evidence" value="ECO:0007669"/>
    <property type="project" value="UniProtKB-KW"/>
</dbReference>
<dbReference type="RefSeq" id="WP_209593720.1">
    <property type="nucleotide sequence ID" value="NZ_JAGJCF010000003.1"/>
</dbReference>
<evidence type="ECO:0000256" key="2">
    <source>
        <dbReference type="ARBA" id="ARBA00022630"/>
    </source>
</evidence>
<dbReference type="Proteomes" id="UP000678276">
    <property type="component" value="Unassembled WGS sequence"/>
</dbReference>
<proteinExistence type="predicted"/>
<name>A0ABS4BEY4_9HYPH</name>
<keyword evidence="3" id="KW-0274">FAD</keyword>
<dbReference type="InterPro" id="IPR036188">
    <property type="entry name" value="FAD/NAD-bd_sf"/>
</dbReference>
<dbReference type="SUPFAM" id="SSF51905">
    <property type="entry name" value="FAD/NAD(P)-binding domain"/>
    <property type="match status" value="1"/>
</dbReference>
<keyword evidence="5" id="KW-0560">Oxidoreductase</keyword>
<dbReference type="InterPro" id="IPR050641">
    <property type="entry name" value="RIFMO-like"/>
</dbReference>
<gene>
    <name evidence="5" type="ORF">J6595_06965</name>
</gene>
<feature type="domain" description="FAD-binding" evidence="4">
    <location>
        <begin position="7"/>
        <end position="297"/>
    </location>
</feature>
<evidence type="ECO:0000313" key="5">
    <source>
        <dbReference type="EMBL" id="MBP0615315.1"/>
    </source>
</evidence>
<dbReference type="PANTHER" id="PTHR43004:SF19">
    <property type="entry name" value="BINDING MONOOXYGENASE, PUTATIVE (JCVI)-RELATED"/>
    <property type="match status" value="1"/>
</dbReference>
<keyword evidence="5" id="KW-0503">Monooxygenase</keyword>
<dbReference type="Gene3D" id="3.30.70.2450">
    <property type="match status" value="1"/>
</dbReference>